<comment type="caution">
    <text evidence="1">The sequence shown here is derived from an EMBL/GenBank/DDBJ whole genome shotgun (WGS) entry which is preliminary data.</text>
</comment>
<proteinExistence type="predicted"/>
<protein>
    <submittedName>
        <fullName evidence="1">Uncharacterized protein</fullName>
    </submittedName>
</protein>
<organism evidence="1">
    <name type="scientific">marine sediment metagenome</name>
    <dbReference type="NCBI Taxonomy" id="412755"/>
    <lineage>
        <taxon>unclassified sequences</taxon>
        <taxon>metagenomes</taxon>
        <taxon>ecological metagenomes</taxon>
    </lineage>
</organism>
<gene>
    <name evidence="1" type="ORF">LCGC14_1007510</name>
</gene>
<evidence type="ECO:0000313" key="1">
    <source>
        <dbReference type="EMBL" id="KKN13318.1"/>
    </source>
</evidence>
<dbReference type="EMBL" id="LAZR01003933">
    <property type="protein sequence ID" value="KKN13318.1"/>
    <property type="molecule type" value="Genomic_DNA"/>
</dbReference>
<reference evidence="1" key="1">
    <citation type="journal article" date="2015" name="Nature">
        <title>Complex archaea that bridge the gap between prokaryotes and eukaryotes.</title>
        <authorList>
            <person name="Spang A."/>
            <person name="Saw J.H."/>
            <person name="Jorgensen S.L."/>
            <person name="Zaremba-Niedzwiedzka K."/>
            <person name="Martijn J."/>
            <person name="Lind A.E."/>
            <person name="van Eijk R."/>
            <person name="Schleper C."/>
            <person name="Guy L."/>
            <person name="Ettema T.J."/>
        </authorList>
    </citation>
    <scope>NUCLEOTIDE SEQUENCE</scope>
</reference>
<name>A0A0F9R7F4_9ZZZZ</name>
<dbReference type="AlphaFoldDB" id="A0A0F9R7F4"/>
<accession>A0A0F9R7F4</accession>
<sequence>MFEDIVKRKSTGFDTKTQCPHCRTTNITLYIVQGVMNDKRKQEAHCRMCNKNWYIIHDRDMSSAYVQYI</sequence>